<accession>A0A4S8NHV0</accession>
<comment type="caution">
    <text evidence="6">The sequence shown here is derived from an EMBL/GenBank/DDBJ whole genome shotgun (WGS) entry which is preliminary data.</text>
</comment>
<comment type="similarity">
    <text evidence="2">Belongs to the FliS family.</text>
</comment>
<keyword evidence="6" id="KW-0969">Cilium</keyword>
<evidence type="ECO:0000256" key="2">
    <source>
        <dbReference type="ARBA" id="ARBA00008787"/>
    </source>
</evidence>
<organism evidence="6 7">
    <name type="scientific">Nocardioides caeni</name>
    <dbReference type="NCBI Taxonomy" id="574700"/>
    <lineage>
        <taxon>Bacteria</taxon>
        <taxon>Bacillati</taxon>
        <taxon>Actinomycetota</taxon>
        <taxon>Actinomycetes</taxon>
        <taxon>Propionibacteriales</taxon>
        <taxon>Nocardioidaceae</taxon>
        <taxon>Nocardioides</taxon>
    </lineage>
</organism>
<dbReference type="NCBIfam" id="TIGR00208">
    <property type="entry name" value="fliS"/>
    <property type="match status" value="1"/>
</dbReference>
<comment type="subcellular location">
    <subcellularLocation>
        <location evidence="1">Cytoplasm</location>
        <location evidence="1">Cytosol</location>
    </subcellularLocation>
</comment>
<gene>
    <name evidence="6" type="primary">fliS</name>
    <name evidence="6" type="ORF">E9934_08520</name>
</gene>
<keyword evidence="5" id="KW-0143">Chaperone</keyword>
<dbReference type="RefSeq" id="WP_136562452.1">
    <property type="nucleotide sequence ID" value="NZ_BAABLS010000003.1"/>
</dbReference>
<dbReference type="GO" id="GO:0044780">
    <property type="term" value="P:bacterial-type flagellum assembly"/>
    <property type="evidence" value="ECO:0007669"/>
    <property type="project" value="InterPro"/>
</dbReference>
<dbReference type="PANTHER" id="PTHR34773">
    <property type="entry name" value="FLAGELLAR SECRETION CHAPERONE FLIS"/>
    <property type="match status" value="1"/>
</dbReference>
<dbReference type="GO" id="GO:0005829">
    <property type="term" value="C:cytosol"/>
    <property type="evidence" value="ECO:0007669"/>
    <property type="project" value="UniProtKB-SubCell"/>
</dbReference>
<evidence type="ECO:0000313" key="6">
    <source>
        <dbReference type="EMBL" id="THV14689.1"/>
    </source>
</evidence>
<dbReference type="Pfam" id="PF02561">
    <property type="entry name" value="FliS"/>
    <property type="match status" value="1"/>
</dbReference>
<proteinExistence type="inferred from homology"/>
<keyword evidence="7" id="KW-1185">Reference proteome</keyword>
<evidence type="ECO:0000313" key="7">
    <source>
        <dbReference type="Proteomes" id="UP000307087"/>
    </source>
</evidence>
<dbReference type="Proteomes" id="UP000307087">
    <property type="component" value="Unassembled WGS sequence"/>
</dbReference>
<dbReference type="AlphaFoldDB" id="A0A4S8NHV0"/>
<dbReference type="SUPFAM" id="SSF101116">
    <property type="entry name" value="Flagellar export chaperone FliS"/>
    <property type="match status" value="1"/>
</dbReference>
<reference evidence="6 7" key="1">
    <citation type="journal article" date="2009" name="Int. J. Syst. Evol. Microbiol.">
        <title>Nocardioides caeni sp. nov., isolated from wastewater.</title>
        <authorList>
            <person name="Yoon J.H."/>
            <person name="Kang S.J."/>
            <person name="Park S."/>
            <person name="Kim W."/>
            <person name="Oh T.K."/>
        </authorList>
    </citation>
    <scope>NUCLEOTIDE SEQUENCE [LARGE SCALE GENOMIC DNA]</scope>
    <source>
        <strain evidence="6 7">DSM 23134</strain>
    </source>
</reference>
<evidence type="ECO:0000256" key="4">
    <source>
        <dbReference type="ARBA" id="ARBA00022795"/>
    </source>
</evidence>
<evidence type="ECO:0000256" key="3">
    <source>
        <dbReference type="ARBA" id="ARBA00022490"/>
    </source>
</evidence>
<keyword evidence="4" id="KW-1005">Bacterial flagellum biogenesis</keyword>
<keyword evidence="3" id="KW-0963">Cytoplasm</keyword>
<dbReference type="InterPro" id="IPR003713">
    <property type="entry name" value="FliS"/>
</dbReference>
<dbReference type="PANTHER" id="PTHR34773:SF1">
    <property type="entry name" value="FLAGELLAR SECRETION CHAPERONE FLIS"/>
    <property type="match status" value="1"/>
</dbReference>
<keyword evidence="6" id="KW-0282">Flagellum</keyword>
<dbReference type="EMBL" id="STGW01000004">
    <property type="protein sequence ID" value="THV14689.1"/>
    <property type="molecule type" value="Genomic_DNA"/>
</dbReference>
<dbReference type="OrthoDB" id="3268516at2"/>
<name>A0A4S8NHV0_9ACTN</name>
<protein>
    <submittedName>
        <fullName evidence="6">Flagellar export chaperone FliS</fullName>
    </submittedName>
</protein>
<keyword evidence="6" id="KW-0966">Cell projection</keyword>
<dbReference type="CDD" id="cd16098">
    <property type="entry name" value="FliS"/>
    <property type="match status" value="1"/>
</dbReference>
<evidence type="ECO:0000256" key="5">
    <source>
        <dbReference type="ARBA" id="ARBA00023186"/>
    </source>
</evidence>
<sequence length="132" mass="14240">MYATTTTVRAAQAQSAYQGNAIATASPARLLVMLVERLVLDIERGLAAQQAASWPDAHRHLLHAQDIVAELEASLDVDKMPAGKQLASLYAWLREQLVRANVGRDTAVTTAALTLARQLCDTWREAAMASVG</sequence>
<dbReference type="InterPro" id="IPR036584">
    <property type="entry name" value="FliS_sf"/>
</dbReference>
<dbReference type="GO" id="GO:0071973">
    <property type="term" value="P:bacterial-type flagellum-dependent cell motility"/>
    <property type="evidence" value="ECO:0007669"/>
    <property type="project" value="TreeGrafter"/>
</dbReference>
<evidence type="ECO:0000256" key="1">
    <source>
        <dbReference type="ARBA" id="ARBA00004514"/>
    </source>
</evidence>
<dbReference type="Gene3D" id="1.20.120.340">
    <property type="entry name" value="Flagellar protein FliS"/>
    <property type="match status" value="1"/>
</dbReference>